<dbReference type="PANTHER" id="PTHR42793:SF4">
    <property type="entry name" value="BLL6376 PROTEIN"/>
    <property type="match status" value="1"/>
</dbReference>
<dbReference type="EMBL" id="JAFEMC010000005">
    <property type="protein sequence ID" value="MBM6577826.1"/>
    <property type="molecule type" value="Genomic_DNA"/>
</dbReference>
<protein>
    <submittedName>
        <fullName evidence="3">Acetate--CoA ligase family protein</fullName>
    </submittedName>
</protein>
<dbReference type="InterPro" id="IPR003781">
    <property type="entry name" value="CoA-bd"/>
</dbReference>
<dbReference type="InterPro" id="IPR032875">
    <property type="entry name" value="Succ_CoA_lig_flav_dom"/>
</dbReference>
<dbReference type="SUPFAM" id="SSF52210">
    <property type="entry name" value="Succinyl-CoA synthetase domains"/>
    <property type="match status" value="2"/>
</dbReference>
<keyword evidence="1" id="KW-0816">Tricarboxylic acid cycle</keyword>
<dbReference type="Pfam" id="PF13607">
    <property type="entry name" value="Succ_CoA_lig"/>
    <property type="match status" value="1"/>
</dbReference>
<name>A0ABS2DA58_9SPHN</name>
<organism evidence="3 4">
    <name type="scientific">Sphingomonas longa</name>
    <dbReference type="NCBI Taxonomy" id="2778730"/>
    <lineage>
        <taxon>Bacteria</taxon>
        <taxon>Pseudomonadati</taxon>
        <taxon>Pseudomonadota</taxon>
        <taxon>Alphaproteobacteria</taxon>
        <taxon>Sphingomonadales</taxon>
        <taxon>Sphingomonadaceae</taxon>
        <taxon>Sphingomonas</taxon>
    </lineage>
</organism>
<dbReference type="Pfam" id="PF13380">
    <property type="entry name" value="CoA_binding_2"/>
    <property type="match status" value="1"/>
</dbReference>
<comment type="caution">
    <text evidence="3">The sequence shown here is derived from an EMBL/GenBank/DDBJ whole genome shotgun (WGS) entry which is preliminary data.</text>
</comment>
<dbReference type="SUPFAM" id="SSF56059">
    <property type="entry name" value="Glutathione synthetase ATP-binding domain-like"/>
    <property type="match status" value="1"/>
</dbReference>
<dbReference type="SUPFAM" id="SSF51735">
    <property type="entry name" value="NAD(P)-binding Rossmann-fold domains"/>
    <property type="match status" value="1"/>
</dbReference>
<keyword evidence="4" id="KW-1185">Reference proteome</keyword>
<dbReference type="Gene3D" id="3.30.470.20">
    <property type="entry name" value="ATP-grasp fold, B domain"/>
    <property type="match status" value="1"/>
</dbReference>
<feature type="domain" description="CoA-binding" evidence="2">
    <location>
        <begin position="21"/>
        <end position="116"/>
    </location>
</feature>
<dbReference type="GO" id="GO:0016874">
    <property type="term" value="F:ligase activity"/>
    <property type="evidence" value="ECO:0007669"/>
    <property type="project" value="UniProtKB-KW"/>
</dbReference>
<dbReference type="InterPro" id="IPR016102">
    <property type="entry name" value="Succinyl-CoA_synth-like"/>
</dbReference>
<dbReference type="Gene3D" id="3.30.1490.20">
    <property type="entry name" value="ATP-grasp fold, A domain"/>
    <property type="match status" value="1"/>
</dbReference>
<dbReference type="RefSeq" id="WP_204199926.1">
    <property type="nucleotide sequence ID" value="NZ_JAFEMC010000005.1"/>
</dbReference>
<evidence type="ECO:0000259" key="2">
    <source>
        <dbReference type="SMART" id="SM00881"/>
    </source>
</evidence>
<proteinExistence type="predicted"/>
<dbReference type="InterPro" id="IPR013815">
    <property type="entry name" value="ATP_grasp_subdomain_1"/>
</dbReference>
<evidence type="ECO:0000313" key="4">
    <source>
        <dbReference type="Proteomes" id="UP000763641"/>
    </source>
</evidence>
<dbReference type="Gene3D" id="3.40.50.261">
    <property type="entry name" value="Succinyl-CoA synthetase domains"/>
    <property type="match status" value="2"/>
</dbReference>
<reference evidence="3 4" key="1">
    <citation type="submission" date="2020-12" db="EMBL/GenBank/DDBJ databases">
        <title>Sphingomonas sp.</title>
        <authorList>
            <person name="Kim M.K."/>
        </authorList>
    </citation>
    <scope>NUCLEOTIDE SEQUENCE [LARGE SCALE GENOMIC DNA]</scope>
    <source>
        <strain evidence="3 4">BT552</strain>
    </source>
</reference>
<dbReference type="Pfam" id="PF13549">
    <property type="entry name" value="ATP-grasp_5"/>
    <property type="match status" value="1"/>
</dbReference>
<gene>
    <name evidence="3" type="ORF">ILT43_15695</name>
</gene>
<keyword evidence="3" id="KW-0436">Ligase</keyword>
<evidence type="ECO:0000256" key="1">
    <source>
        <dbReference type="ARBA" id="ARBA00022532"/>
    </source>
</evidence>
<dbReference type="PANTHER" id="PTHR42793">
    <property type="entry name" value="COA BINDING DOMAIN CONTAINING PROTEIN"/>
    <property type="match status" value="1"/>
</dbReference>
<accession>A0ABS2DA58</accession>
<evidence type="ECO:0000313" key="3">
    <source>
        <dbReference type="EMBL" id="MBM6577826.1"/>
    </source>
</evidence>
<sequence length="704" mass="73322">MTSTILERPVAVDPRDAIRHLFEARSVAVIGASGDPTKLGSSPLVAMCNLGFAGDLHVVNPRHAEMMGHRCYPSVEALPDGIDLAMLIVPAEAAVEAAEACAAKGIRAMVVIAQGFGEAGPEGEQRDARLLALAAQGVAITGPNTNGLANVATGLATSIAPIFQYPGRATGGRISVVSQSGAMVSSLLSRLHQCGLGIAKTVTCGNELVLGAADYLTYLADDPDTDVIVLYLETIRDMPAFRAALACARDAGKPIVAIKVGESESGQKATLSHTGAIAGSYRNTIAFLENEGVYVADDLESLALIAECLFRYDWSDTGKPANRFLASISGGFAAQTADVMERLGIPLQDPTEAGKAALSALPTQSHPVNPYDIAAQNALIPEIIDIFRNDGFDQLLFGLVLLKPAINDQVAALLIEAKARGMDKLFALSPQVDEAERRRFNDAGILLTDNTPALLKALAAIERHRAAGVLRAGRGQLPVIPALALPEGAGLVDEARSKALLGAVGIGTPANVVAPVSAFPQDALDPLRRPVVMKGLSDRIAHKTEHGLVALSLRSDEELRAAWERVTAALAKADPNGNAILIEEMIGSGLEAILGIQRDPVVGPVVVVGAGGILVELLDDAVVLVPPFDVAEAASAIAGTRFGRLLAGYRGQRYDLDALARAVAKLGALALAEPRIESFDINPVLVQSAGEGVIAVDAKVMLGA</sequence>
<dbReference type="Proteomes" id="UP000763641">
    <property type="component" value="Unassembled WGS sequence"/>
</dbReference>
<dbReference type="InterPro" id="IPR036291">
    <property type="entry name" value="NAD(P)-bd_dom_sf"/>
</dbReference>
<dbReference type="Gene3D" id="3.40.50.720">
    <property type="entry name" value="NAD(P)-binding Rossmann-like Domain"/>
    <property type="match status" value="1"/>
</dbReference>
<dbReference type="SMART" id="SM00881">
    <property type="entry name" value="CoA_binding"/>
    <property type="match status" value="1"/>
</dbReference>